<dbReference type="AlphaFoldDB" id="A0A2P7QPC5"/>
<sequence>MSDLRPSGNDLDGAAQLLASARMRVSAAASDLAIPADLRLTERQRATLATLLPRLLRTIEDELRSIVAEAFDNDSLRGALSSAHLDIAGPILARCRAAEDPLLVTTLLRRAEEHRLHRTGGGADNALLIDLAGDTDAEIAGEAMALLIAHSGRFDPFQEPVLIRSDLPAELEHQLVWTVAAALRHYVVGQHEIGPGEADEVLATAGRRLLAAYDEGDTLDAHCLRLARALSGAGKLDDALTARALTDSGLSLFLAMLSVRTGLDTAAVWEIMSARDNRAMAFLLRAAGVAREPAGAILFALTRDEVALVPQLDIYDGSNRAQAQRLLALWRADVGYRNAVARLGT</sequence>
<reference evidence="1 2" key="1">
    <citation type="submission" date="2018-03" db="EMBL/GenBank/DDBJ databases">
        <title>The draft genome of Sphingosinicella sp. GL-C-18.</title>
        <authorList>
            <person name="Liu L."/>
            <person name="Li L."/>
            <person name="Liang L."/>
            <person name="Zhang X."/>
            <person name="Wang T."/>
        </authorList>
    </citation>
    <scope>NUCLEOTIDE SEQUENCE [LARGE SCALE GENOMIC DNA]</scope>
    <source>
        <strain evidence="1 2">GL-C-18</strain>
    </source>
</reference>
<organism evidence="1 2">
    <name type="scientific">Allosphingosinicella deserti</name>
    <dbReference type="NCBI Taxonomy" id="2116704"/>
    <lineage>
        <taxon>Bacteria</taxon>
        <taxon>Pseudomonadati</taxon>
        <taxon>Pseudomonadota</taxon>
        <taxon>Alphaproteobacteria</taxon>
        <taxon>Sphingomonadales</taxon>
        <taxon>Sphingomonadaceae</taxon>
        <taxon>Allosphingosinicella</taxon>
    </lineage>
</organism>
<dbReference type="OrthoDB" id="8194627at2"/>
<proteinExistence type="predicted"/>
<dbReference type="RefSeq" id="WP_106513693.1">
    <property type="nucleotide sequence ID" value="NZ_PXYI01000004.1"/>
</dbReference>
<keyword evidence="2" id="KW-1185">Reference proteome</keyword>
<comment type="caution">
    <text evidence="1">The sequence shown here is derived from an EMBL/GenBank/DDBJ whole genome shotgun (WGS) entry which is preliminary data.</text>
</comment>
<dbReference type="Pfam" id="PF10098">
    <property type="entry name" value="DUF2336"/>
    <property type="match status" value="1"/>
</dbReference>
<evidence type="ECO:0008006" key="3">
    <source>
        <dbReference type="Google" id="ProtNLM"/>
    </source>
</evidence>
<protein>
    <recommendedName>
        <fullName evidence="3">DUF2336 domain-containing protein</fullName>
    </recommendedName>
</protein>
<evidence type="ECO:0000313" key="1">
    <source>
        <dbReference type="EMBL" id="PSJ39798.1"/>
    </source>
</evidence>
<dbReference type="Proteomes" id="UP000241167">
    <property type="component" value="Unassembled WGS sequence"/>
</dbReference>
<name>A0A2P7QPC5_9SPHN</name>
<gene>
    <name evidence="1" type="ORF">C7I55_14585</name>
</gene>
<dbReference type="EMBL" id="PXYI01000004">
    <property type="protein sequence ID" value="PSJ39798.1"/>
    <property type="molecule type" value="Genomic_DNA"/>
</dbReference>
<evidence type="ECO:0000313" key="2">
    <source>
        <dbReference type="Proteomes" id="UP000241167"/>
    </source>
</evidence>
<dbReference type="InterPro" id="IPR019285">
    <property type="entry name" value="DUF2336"/>
</dbReference>
<accession>A0A2P7QPC5</accession>